<accession>A0ACC1R6I5</accession>
<dbReference type="EMBL" id="JANAKD010000072">
    <property type="protein sequence ID" value="KAJ3498089.1"/>
    <property type="molecule type" value="Genomic_DNA"/>
</dbReference>
<sequence>MLADTANMKDDNPSSFLTGNCGTVARAVTRRRHYLQINIAQSLVDAILKSFGKTAKTITLAKLGHVIRSKAITPTKKNPITEAVRSVGDSQEPDHLSFQSIINICTGIRRQMAEWPVLMKGPRCMHARSPFIRGGVVFNWLFSRYLEMTLFKYLQHSINGRDGTGNDKVKADAMTMVHILLSYDDLISMLDMFQLEESHVKEANARQNLVRNVLSRYCCIYASKLGSWSNFWEEVGRVWLPLHRNCHLESAQDGLPPFDSLRHHVRAGLEIVLRGGQHGRQQVMENLESLLNIFRERDAKHSKVLFSRYFLIMAYSRIIELRNEQVREPSRPQNVQRAGIQSPECTFQALSFLACLGNTVSARASSTESSGIEQHASEGDLKYTVQCSNYLSKQIIRRRILTSAYESAFESSEKHNSDLQQNFTTILLMYFVGEKEIYPTNSFEHGLCIARRWKELKDIAGDTILLCGGPFLVENLPYNIPTIVETGPDEEFASLKDAILGDCSWVRDTCVQLQAIDGIVDICAKQGKDIDWVKKLAPVHSILRYSPLVLVIGGELRRMGLGVPLQQVLGRVCNYEPGGICRKTMIICMEVITWAILVTEAESEVEFIAEAQVAIRTVLEKVPGAWNSRSEFYCQEILQSLWI</sequence>
<reference evidence="1" key="1">
    <citation type="submission" date="2022-07" db="EMBL/GenBank/DDBJ databases">
        <title>Genome Sequence of Lecanicillium saksenae.</title>
        <authorList>
            <person name="Buettner E."/>
        </authorList>
    </citation>
    <scope>NUCLEOTIDE SEQUENCE</scope>
    <source>
        <strain evidence="1">VT-O1</strain>
    </source>
</reference>
<proteinExistence type="predicted"/>
<comment type="caution">
    <text evidence="1">The sequence shown here is derived from an EMBL/GenBank/DDBJ whole genome shotgun (WGS) entry which is preliminary data.</text>
</comment>
<protein>
    <submittedName>
        <fullName evidence="1">Uncharacterized protein</fullName>
    </submittedName>
</protein>
<evidence type="ECO:0000313" key="2">
    <source>
        <dbReference type="Proteomes" id="UP001148737"/>
    </source>
</evidence>
<organism evidence="1 2">
    <name type="scientific">Lecanicillium saksenae</name>
    <dbReference type="NCBI Taxonomy" id="468837"/>
    <lineage>
        <taxon>Eukaryota</taxon>
        <taxon>Fungi</taxon>
        <taxon>Dikarya</taxon>
        <taxon>Ascomycota</taxon>
        <taxon>Pezizomycotina</taxon>
        <taxon>Sordariomycetes</taxon>
        <taxon>Hypocreomycetidae</taxon>
        <taxon>Hypocreales</taxon>
        <taxon>Cordycipitaceae</taxon>
        <taxon>Lecanicillium</taxon>
    </lineage>
</organism>
<name>A0ACC1R6I5_9HYPO</name>
<dbReference type="Proteomes" id="UP001148737">
    <property type="component" value="Unassembled WGS sequence"/>
</dbReference>
<keyword evidence="2" id="KW-1185">Reference proteome</keyword>
<gene>
    <name evidence="1" type="ORF">NLG97_g1393</name>
</gene>
<evidence type="ECO:0000313" key="1">
    <source>
        <dbReference type="EMBL" id="KAJ3498089.1"/>
    </source>
</evidence>